<sequence length="276" mass="31240">MLVVDAMHEIELGVWKAIFTHIVRILYASVEGSQAVAKLDARFREIPAFGQSTIRRFSNNASEMKKLATRDLEDLLQCAIPGIEGLLPSPHNQNITRLIFRLAQWHALAKLRMHRESTLAMLNDATVTLGKELRNFCNVTCTAFATKELPRETSSRMQRAKHNVTSNRSGRDAEGSRGNHTDQGIQIPRRKKFNLSTYKVHALGDYVRTIRMFGTTDSYTTQIVSNIYIFGSHLWTICNCLAPPSKFDVLASCSHHASHVLRYPCPKQVDRSYILI</sequence>
<dbReference type="OrthoDB" id="3269417at2759"/>
<organism evidence="3">
    <name type="scientific">Serpula lacrymans var. lacrymans (strain S7.3)</name>
    <name type="common">Dry rot fungus</name>
    <dbReference type="NCBI Taxonomy" id="936435"/>
    <lineage>
        <taxon>Eukaryota</taxon>
        <taxon>Fungi</taxon>
        <taxon>Dikarya</taxon>
        <taxon>Basidiomycota</taxon>
        <taxon>Agaricomycotina</taxon>
        <taxon>Agaricomycetes</taxon>
        <taxon>Agaricomycetidae</taxon>
        <taxon>Boletales</taxon>
        <taxon>Coniophorineae</taxon>
        <taxon>Serpulaceae</taxon>
        <taxon>Serpula</taxon>
    </lineage>
</organism>
<name>F8PLZ5_SERL3</name>
<evidence type="ECO:0000313" key="3">
    <source>
        <dbReference type="Proteomes" id="UP000008063"/>
    </source>
</evidence>
<feature type="region of interest" description="Disordered" evidence="1">
    <location>
        <begin position="152"/>
        <end position="186"/>
    </location>
</feature>
<evidence type="ECO:0000313" key="2">
    <source>
        <dbReference type="EMBL" id="EGO02627.1"/>
    </source>
</evidence>
<protein>
    <submittedName>
        <fullName evidence="2">Uncharacterized protein</fullName>
    </submittedName>
</protein>
<gene>
    <name evidence="2" type="ORF">SERLA73DRAFT_102566</name>
</gene>
<feature type="compositionally biased region" description="Basic and acidic residues" evidence="1">
    <location>
        <begin position="169"/>
        <end position="180"/>
    </location>
</feature>
<accession>F8PLZ5</accession>
<dbReference type="HOGENOM" id="CLU_101491_0_0_1"/>
<keyword evidence="3" id="KW-1185">Reference proteome</keyword>
<dbReference type="InParanoid" id="F8PLZ5"/>
<proteinExistence type="predicted"/>
<dbReference type="eggNOG" id="ENOG502SKHB">
    <property type="taxonomic scope" value="Eukaryota"/>
</dbReference>
<dbReference type="AlphaFoldDB" id="F8PLZ5"/>
<dbReference type="STRING" id="936435.F8PLZ5"/>
<dbReference type="EMBL" id="GL945476">
    <property type="protein sequence ID" value="EGO02627.1"/>
    <property type="molecule type" value="Genomic_DNA"/>
</dbReference>
<evidence type="ECO:0000256" key="1">
    <source>
        <dbReference type="SAM" id="MobiDB-lite"/>
    </source>
</evidence>
<dbReference type="Proteomes" id="UP000008063">
    <property type="component" value="Unassembled WGS sequence"/>
</dbReference>
<reference evidence="3" key="1">
    <citation type="journal article" date="2011" name="Science">
        <title>The plant cell wall-decomposing machinery underlies the functional diversity of forest fungi.</title>
        <authorList>
            <person name="Eastwood D.C."/>
            <person name="Floudas D."/>
            <person name="Binder M."/>
            <person name="Majcherczyk A."/>
            <person name="Schneider P."/>
            <person name="Aerts A."/>
            <person name="Asiegbu F.O."/>
            <person name="Baker S.E."/>
            <person name="Barry K."/>
            <person name="Bendiksby M."/>
            <person name="Blumentritt M."/>
            <person name="Coutinho P.M."/>
            <person name="Cullen D."/>
            <person name="de Vries R.P."/>
            <person name="Gathman A."/>
            <person name="Goodell B."/>
            <person name="Henrissat B."/>
            <person name="Ihrmark K."/>
            <person name="Kauserud H."/>
            <person name="Kohler A."/>
            <person name="LaButti K."/>
            <person name="Lapidus A."/>
            <person name="Lavin J.L."/>
            <person name="Lee Y.-H."/>
            <person name="Lindquist E."/>
            <person name="Lilly W."/>
            <person name="Lucas S."/>
            <person name="Morin E."/>
            <person name="Murat C."/>
            <person name="Oguiza J.A."/>
            <person name="Park J."/>
            <person name="Pisabarro A.G."/>
            <person name="Riley R."/>
            <person name="Rosling A."/>
            <person name="Salamov A."/>
            <person name="Schmidt O."/>
            <person name="Schmutz J."/>
            <person name="Skrede I."/>
            <person name="Stenlid J."/>
            <person name="Wiebenga A."/>
            <person name="Xie X."/>
            <person name="Kuees U."/>
            <person name="Hibbett D.S."/>
            <person name="Hoffmeister D."/>
            <person name="Hoegberg N."/>
            <person name="Martin F."/>
            <person name="Grigoriev I.V."/>
            <person name="Watkinson S.C."/>
        </authorList>
    </citation>
    <scope>NUCLEOTIDE SEQUENCE [LARGE SCALE GENOMIC DNA]</scope>
    <source>
        <strain evidence="3">strain S7.3</strain>
    </source>
</reference>
<dbReference type="OMA" id="AMHEIEL"/>